<keyword evidence="5" id="KW-0540">Nuclease</keyword>
<keyword evidence="3" id="KW-0238">DNA-binding</keyword>
<dbReference type="PANTHER" id="PTHR30408">
    <property type="entry name" value="TYPE-1 RESTRICTION ENZYME ECOKI SPECIFICITY PROTEIN"/>
    <property type="match status" value="1"/>
</dbReference>
<dbReference type="CDD" id="cd17517">
    <property type="entry name" value="RMtype1_S_EcoKI_StySPI-TRD2-CR2_like"/>
    <property type="match status" value="1"/>
</dbReference>
<dbReference type="CDD" id="cd17244">
    <property type="entry name" value="RMtype1_S_Apa101655I-TRD2-CR2_like"/>
    <property type="match status" value="1"/>
</dbReference>
<dbReference type="GO" id="GO:0004519">
    <property type="term" value="F:endonuclease activity"/>
    <property type="evidence" value="ECO:0007669"/>
    <property type="project" value="UniProtKB-KW"/>
</dbReference>
<dbReference type="Pfam" id="PF01420">
    <property type="entry name" value="Methylase_S"/>
    <property type="match status" value="2"/>
</dbReference>
<evidence type="ECO:0000313" key="6">
    <source>
        <dbReference type="Proteomes" id="UP000284605"/>
    </source>
</evidence>
<comment type="similarity">
    <text evidence="1">Belongs to the type-I restriction system S methylase family.</text>
</comment>
<evidence type="ECO:0000256" key="2">
    <source>
        <dbReference type="ARBA" id="ARBA00022747"/>
    </source>
</evidence>
<gene>
    <name evidence="5" type="ORF">D3874_17900</name>
</gene>
<dbReference type="RefSeq" id="WP_119779266.1">
    <property type="nucleotide sequence ID" value="NZ_QYUK01000011.1"/>
</dbReference>
<keyword evidence="5" id="KW-0378">Hydrolase</keyword>
<protein>
    <submittedName>
        <fullName evidence="5">Restriction endonuclease subunit S</fullName>
    </submittedName>
</protein>
<sequence length="430" mass="48188">MIPAEWTIEPLERLVEYDSGRTPARANPVYWEGDDTRVPWVAISDMENYDTISKTREAITRRAFEEVFRRRIVPAGTLLMSFKLTIGRVATLGIDACHNEAIISIRPKARVDQRYLGYFLSQVDYDDLQDRQIKGNTLNQDKIDRIPVILPPKQEQSDIADVLDFVRQAITLETKATEVASSLKRAAMRDLFATGLRGKALKETELGLIPDNWDVVEFGSVREWLQYGTSTPCTYKPTAFPVLRIPNIQTGRVNAEDIKYGNLRTGEANRYRLADGDLIFIRTNGVIERLGTCAVYAGQPADALFASYLIRARLNLEQINPHFLAQFFASERGTQIIAGRATPAADGKYNLNTGTIDGLPIPLPPTLDEQREIVEILDAIDRKVSLHQRKRAVLENLFKVLLHKLMTGEIRVADLDLSALGKAPLQGVAA</sequence>
<keyword evidence="6" id="KW-1185">Reference proteome</keyword>
<dbReference type="GO" id="GO:0009307">
    <property type="term" value="P:DNA restriction-modification system"/>
    <property type="evidence" value="ECO:0007669"/>
    <property type="project" value="UniProtKB-KW"/>
</dbReference>
<dbReference type="Gene3D" id="3.90.220.20">
    <property type="entry name" value="DNA methylase specificity domains"/>
    <property type="match status" value="2"/>
</dbReference>
<dbReference type="Proteomes" id="UP000284605">
    <property type="component" value="Unassembled WGS sequence"/>
</dbReference>
<dbReference type="OrthoDB" id="164285at2"/>
<proteinExistence type="inferred from homology"/>
<dbReference type="SUPFAM" id="SSF116734">
    <property type="entry name" value="DNA methylase specificity domain"/>
    <property type="match status" value="2"/>
</dbReference>
<evidence type="ECO:0000256" key="1">
    <source>
        <dbReference type="ARBA" id="ARBA00010923"/>
    </source>
</evidence>
<feature type="domain" description="Type I restriction modification DNA specificity" evidence="4">
    <location>
        <begin position="3"/>
        <end position="176"/>
    </location>
</feature>
<dbReference type="PANTHER" id="PTHR30408:SF12">
    <property type="entry name" value="TYPE I RESTRICTION ENZYME MJAVIII SPECIFICITY SUBUNIT"/>
    <property type="match status" value="1"/>
</dbReference>
<dbReference type="InterPro" id="IPR000055">
    <property type="entry name" value="Restrct_endonuc_typeI_TRD"/>
</dbReference>
<dbReference type="InterPro" id="IPR052021">
    <property type="entry name" value="Type-I_RS_S_subunit"/>
</dbReference>
<keyword evidence="5" id="KW-0255">Endonuclease</keyword>
<dbReference type="EMBL" id="QYUK01000011">
    <property type="protein sequence ID" value="RJF88633.1"/>
    <property type="molecule type" value="Genomic_DNA"/>
</dbReference>
<dbReference type="Gene3D" id="1.10.287.1120">
    <property type="entry name" value="Bipartite methylase S protein"/>
    <property type="match status" value="1"/>
</dbReference>
<dbReference type="InterPro" id="IPR044946">
    <property type="entry name" value="Restrct_endonuc_typeI_TRD_sf"/>
</dbReference>
<keyword evidence="2" id="KW-0680">Restriction system</keyword>
<reference evidence="5 6" key="1">
    <citation type="submission" date="2018-09" db="EMBL/GenBank/DDBJ databases">
        <authorList>
            <person name="Zhu H."/>
        </authorList>
    </citation>
    <scope>NUCLEOTIDE SEQUENCE [LARGE SCALE GENOMIC DNA]</scope>
    <source>
        <strain evidence="5 6">K1W22B-8</strain>
    </source>
</reference>
<evidence type="ECO:0000259" key="4">
    <source>
        <dbReference type="Pfam" id="PF01420"/>
    </source>
</evidence>
<feature type="domain" description="Type I restriction modification DNA specificity" evidence="4">
    <location>
        <begin position="210"/>
        <end position="396"/>
    </location>
</feature>
<evidence type="ECO:0000313" key="5">
    <source>
        <dbReference type="EMBL" id="RJF88633.1"/>
    </source>
</evidence>
<comment type="caution">
    <text evidence="5">The sequence shown here is derived from an EMBL/GenBank/DDBJ whole genome shotgun (WGS) entry which is preliminary data.</text>
</comment>
<name>A0A418WF37_9PROT</name>
<organism evidence="5 6">
    <name type="scientific">Oleomonas cavernae</name>
    <dbReference type="NCBI Taxonomy" id="2320859"/>
    <lineage>
        <taxon>Bacteria</taxon>
        <taxon>Pseudomonadati</taxon>
        <taxon>Pseudomonadota</taxon>
        <taxon>Alphaproteobacteria</taxon>
        <taxon>Acetobacterales</taxon>
        <taxon>Acetobacteraceae</taxon>
        <taxon>Oleomonas</taxon>
    </lineage>
</organism>
<dbReference type="GO" id="GO:0003677">
    <property type="term" value="F:DNA binding"/>
    <property type="evidence" value="ECO:0007669"/>
    <property type="project" value="UniProtKB-KW"/>
</dbReference>
<accession>A0A418WF37</accession>
<evidence type="ECO:0000256" key="3">
    <source>
        <dbReference type="ARBA" id="ARBA00023125"/>
    </source>
</evidence>
<dbReference type="AlphaFoldDB" id="A0A418WF37"/>